<reference evidence="2 3" key="1">
    <citation type="submission" date="2016-07" db="EMBL/GenBank/DDBJ databases">
        <title>Pervasive Adenine N6-methylation of Active Genes in Fungi.</title>
        <authorList>
            <consortium name="DOE Joint Genome Institute"/>
            <person name="Mondo S.J."/>
            <person name="Dannebaum R.O."/>
            <person name="Kuo R.C."/>
            <person name="Labutti K."/>
            <person name="Haridas S."/>
            <person name="Kuo A."/>
            <person name="Salamov A."/>
            <person name="Ahrendt S.R."/>
            <person name="Lipzen A."/>
            <person name="Sullivan W."/>
            <person name="Andreopoulos W.B."/>
            <person name="Clum A."/>
            <person name="Lindquist E."/>
            <person name="Daum C."/>
            <person name="Ramamoorthy G.K."/>
            <person name="Gryganskyi A."/>
            <person name="Culley D."/>
            <person name="Magnuson J.K."/>
            <person name="James T.Y."/>
            <person name="O'Malley M.A."/>
            <person name="Stajich J.E."/>
            <person name="Spatafora J.W."/>
            <person name="Visel A."/>
            <person name="Grigoriev I.V."/>
        </authorList>
    </citation>
    <scope>NUCLEOTIDE SEQUENCE [LARGE SCALE GENOMIC DNA]</scope>
    <source>
        <strain evidence="2 3">CBS 931.73</strain>
    </source>
</reference>
<proteinExistence type="predicted"/>
<evidence type="ECO:0000313" key="2">
    <source>
        <dbReference type="EMBL" id="ORX89953.1"/>
    </source>
</evidence>
<dbReference type="InParanoid" id="A0A1Y1XW48"/>
<gene>
    <name evidence="2" type="ORF">K493DRAFT_340303</name>
</gene>
<accession>A0A1Y1XW48</accession>
<comment type="caution">
    <text evidence="2">The sequence shown here is derived from an EMBL/GenBank/DDBJ whole genome shotgun (WGS) entry which is preliminary data.</text>
</comment>
<feature type="signal peptide" evidence="1">
    <location>
        <begin position="1"/>
        <end position="20"/>
    </location>
</feature>
<sequence length="124" mass="13634">MKYFAAKSLVGLAIALAVSASEYFPFKYPTPCITECSVKAGQELMAHYTQDSSSPYFMESLGLLCDSENPDQVSFMVKSAECIFDQCDGIADISKLMALEGQICQWCELLLSVLFNSGGCERKQ</sequence>
<dbReference type="AlphaFoldDB" id="A0A1Y1XW48"/>
<dbReference type="EMBL" id="MCFE01000410">
    <property type="protein sequence ID" value="ORX89953.1"/>
    <property type="molecule type" value="Genomic_DNA"/>
</dbReference>
<organism evidence="2 3">
    <name type="scientific">Basidiobolus meristosporus CBS 931.73</name>
    <dbReference type="NCBI Taxonomy" id="1314790"/>
    <lineage>
        <taxon>Eukaryota</taxon>
        <taxon>Fungi</taxon>
        <taxon>Fungi incertae sedis</taxon>
        <taxon>Zoopagomycota</taxon>
        <taxon>Entomophthoromycotina</taxon>
        <taxon>Basidiobolomycetes</taxon>
        <taxon>Basidiobolales</taxon>
        <taxon>Basidiobolaceae</taxon>
        <taxon>Basidiobolus</taxon>
    </lineage>
</organism>
<keyword evidence="3" id="KW-1185">Reference proteome</keyword>
<keyword evidence="1" id="KW-0732">Signal</keyword>
<protein>
    <submittedName>
        <fullName evidence="2">Uncharacterized protein</fullName>
    </submittedName>
</protein>
<name>A0A1Y1XW48_9FUNG</name>
<dbReference type="OrthoDB" id="2412648at2759"/>
<evidence type="ECO:0000313" key="3">
    <source>
        <dbReference type="Proteomes" id="UP000193498"/>
    </source>
</evidence>
<feature type="chain" id="PRO_5013005520" evidence="1">
    <location>
        <begin position="21"/>
        <end position="124"/>
    </location>
</feature>
<evidence type="ECO:0000256" key="1">
    <source>
        <dbReference type="SAM" id="SignalP"/>
    </source>
</evidence>
<dbReference type="Proteomes" id="UP000193498">
    <property type="component" value="Unassembled WGS sequence"/>
</dbReference>